<accession>K2NT61</accession>
<evidence type="ECO:0000313" key="1">
    <source>
        <dbReference type="EMBL" id="EKF40989.1"/>
    </source>
</evidence>
<dbReference type="AlphaFoldDB" id="K2NT61"/>
<proteinExistence type="predicted"/>
<comment type="caution">
    <text evidence="1">The sequence shown here is derived from an EMBL/GenBank/DDBJ whole genome shotgun (WGS) entry which is preliminary data.</text>
</comment>
<evidence type="ECO:0000313" key="2">
    <source>
        <dbReference type="Proteomes" id="UP000007374"/>
    </source>
</evidence>
<name>K2NT61_9HYPH</name>
<keyword evidence="2" id="KW-1185">Reference proteome</keyword>
<sequence>MMRGKGMSLTDFVFAGRRIAEKRRNPLGNEGYPVRVAINGEFATGFGPVARGNGSAVHRAQWKPRETVRRLAAIGRCASAVALTRNGAAAAWG</sequence>
<organism evidence="1 2">
    <name type="scientific">Nitratireductor indicus C115</name>
    <dbReference type="NCBI Taxonomy" id="1231190"/>
    <lineage>
        <taxon>Bacteria</taxon>
        <taxon>Pseudomonadati</taxon>
        <taxon>Pseudomonadota</taxon>
        <taxon>Alphaproteobacteria</taxon>
        <taxon>Hyphomicrobiales</taxon>
        <taxon>Phyllobacteriaceae</taxon>
        <taxon>Nitratireductor</taxon>
    </lineage>
</organism>
<protein>
    <submittedName>
        <fullName evidence="1">Uncharacterized protein</fullName>
    </submittedName>
</protein>
<dbReference type="EMBL" id="AMSI01000013">
    <property type="protein sequence ID" value="EKF40989.1"/>
    <property type="molecule type" value="Genomic_DNA"/>
</dbReference>
<reference evidence="1 2" key="1">
    <citation type="journal article" date="2012" name="J. Bacteriol.">
        <title>Genome Sequence of Nitratireductor indicus Type Strain C115.</title>
        <authorList>
            <person name="Lai Q."/>
            <person name="Li G."/>
            <person name="Yu Z."/>
            <person name="Shao Z."/>
        </authorList>
    </citation>
    <scope>NUCLEOTIDE SEQUENCE [LARGE SCALE GENOMIC DNA]</scope>
    <source>
        <strain evidence="1 2">C115</strain>
    </source>
</reference>
<gene>
    <name evidence="1" type="ORF">NA8A_17510</name>
</gene>
<dbReference type="Proteomes" id="UP000007374">
    <property type="component" value="Unassembled WGS sequence"/>
</dbReference>